<name>A0A371YWB6_9PROT</name>
<gene>
    <name evidence="1" type="ORF">DY926_16115</name>
</gene>
<organism evidence="1 2">
    <name type="scientific">Komagataeibacter melaceti</name>
    <dbReference type="NCBI Taxonomy" id="2766577"/>
    <lineage>
        <taxon>Bacteria</taxon>
        <taxon>Pseudomonadati</taxon>
        <taxon>Pseudomonadota</taxon>
        <taxon>Alphaproteobacteria</taxon>
        <taxon>Acetobacterales</taxon>
        <taxon>Acetobacteraceae</taxon>
        <taxon>Komagataeibacter</taxon>
    </lineage>
</organism>
<comment type="caution">
    <text evidence="1">The sequence shown here is derived from an EMBL/GenBank/DDBJ whole genome shotgun (WGS) entry which is preliminary data.</text>
</comment>
<sequence length="179" mass="19410">MFDPITHARAPTGALRLSMNPVTAGQDCMCCRNTTARLSVADIPLCPTCAPAYALDEPDIDTVAVLIWLPQMDQGVLGRLASAIYVAKTHPDAASGEGAARAEQANLVFLALYKLREQAQERFGTNSPAALRRIVSNTPCDDLFGRQGTSGLRILMRGQWFGADPDFYTRTLRLWAAGL</sequence>
<dbReference type="EMBL" id="QUWV01000207">
    <property type="protein sequence ID" value="RFD18530.1"/>
    <property type="molecule type" value="Genomic_DNA"/>
</dbReference>
<accession>A0A371YWB6</accession>
<reference evidence="1 2" key="1">
    <citation type="submission" date="2018-08" db="EMBL/GenBank/DDBJ databases">
        <title>Komagataeibacter sp. AV 382.</title>
        <authorList>
            <person name="Skraban J."/>
            <person name="Trcek J."/>
        </authorList>
    </citation>
    <scope>NUCLEOTIDE SEQUENCE [LARGE SCALE GENOMIC DNA]</scope>
    <source>
        <strain evidence="1 2">AV 382</strain>
    </source>
</reference>
<keyword evidence="2" id="KW-1185">Reference proteome</keyword>
<dbReference type="Proteomes" id="UP000262371">
    <property type="component" value="Unassembled WGS sequence"/>
</dbReference>
<evidence type="ECO:0000313" key="2">
    <source>
        <dbReference type="Proteomes" id="UP000262371"/>
    </source>
</evidence>
<proteinExistence type="predicted"/>
<protein>
    <submittedName>
        <fullName evidence="1">Uncharacterized protein</fullName>
    </submittedName>
</protein>
<dbReference type="AlphaFoldDB" id="A0A371YWB6"/>
<evidence type="ECO:0000313" key="1">
    <source>
        <dbReference type="EMBL" id="RFD18530.1"/>
    </source>
</evidence>